<gene>
    <name evidence="1" type="ORF">Dthio_PD2833</name>
</gene>
<dbReference type="eggNOG" id="COG5340">
    <property type="taxonomic scope" value="Bacteria"/>
</dbReference>
<name>D6SL54_9BACT</name>
<accession>D6SL54</accession>
<keyword evidence="2" id="KW-1185">Reference proteome</keyword>
<comment type="caution">
    <text evidence="1">The sequence shown here is derived from an EMBL/GenBank/DDBJ whole genome shotgun (WGS) entry which is preliminary data.</text>
</comment>
<evidence type="ECO:0000313" key="1">
    <source>
        <dbReference type="EMBL" id="EFI35415.1"/>
    </source>
</evidence>
<evidence type="ECO:0008006" key="3">
    <source>
        <dbReference type="Google" id="ProtNLM"/>
    </source>
</evidence>
<dbReference type="EMBL" id="ACJN02000001">
    <property type="protein sequence ID" value="EFI35415.1"/>
    <property type="molecule type" value="Genomic_DNA"/>
</dbReference>
<dbReference type="RefSeq" id="WP_008868547.1">
    <property type="nucleotide sequence ID" value="NZ_ACJN02000001.1"/>
</dbReference>
<proteinExistence type="predicted"/>
<protein>
    <recommendedName>
        <fullName evidence="3">AbiEi antitoxin C-terminal domain-containing protein</fullName>
    </recommendedName>
</protein>
<dbReference type="Pfam" id="PF19570">
    <property type="entry name" value="DUF6088"/>
    <property type="match status" value="1"/>
</dbReference>
<sequence length="243" mass="27156">MSIQQSIQKKIDRVAPGKIITYRNLSDLHDACPSAVAKGMERLVRKGVLVRQRPGVFYKPEHGRFGPLALQESEILRQFMFEDGRLTGYLSGPDAFRALGITTQVANTVTIATPRNRRGVELEGLSIRFIQSRVKTIQQGDIPKLQLLDAMSRIRKVPDVDIDEAVKKMIAILADYSDKDRERVFLLAKKYGPRVKALLGAILQDIGRDDLAMQLKSRLNPSTAYKIGVSADVLPNKAEWSIS</sequence>
<organism evidence="1 2">
    <name type="scientific">Desulfonatronospira thiodismutans ASO3-1</name>
    <dbReference type="NCBI Taxonomy" id="555779"/>
    <lineage>
        <taxon>Bacteria</taxon>
        <taxon>Pseudomonadati</taxon>
        <taxon>Thermodesulfobacteriota</taxon>
        <taxon>Desulfovibrionia</taxon>
        <taxon>Desulfovibrionales</taxon>
        <taxon>Desulfonatronovibrionaceae</taxon>
        <taxon>Desulfonatronospira</taxon>
    </lineage>
</organism>
<dbReference type="InterPro" id="IPR045738">
    <property type="entry name" value="DUF6088"/>
</dbReference>
<reference evidence="1" key="1">
    <citation type="submission" date="2010-05" db="EMBL/GenBank/DDBJ databases">
        <title>The draft genome of Desulfonatronospira thiodismutans ASO3-1.</title>
        <authorList>
            <consortium name="US DOE Joint Genome Institute (JGI-PGF)"/>
            <person name="Lucas S."/>
            <person name="Copeland A."/>
            <person name="Lapidus A."/>
            <person name="Cheng J.-F."/>
            <person name="Bruce D."/>
            <person name="Goodwin L."/>
            <person name="Pitluck S."/>
            <person name="Chertkov O."/>
            <person name="Brettin T."/>
            <person name="Detter J.C."/>
            <person name="Han C."/>
            <person name="Land M.L."/>
            <person name="Hauser L."/>
            <person name="Kyrpides N."/>
            <person name="Mikhailova N."/>
            <person name="Muyzer G."/>
            <person name="Woyke T."/>
        </authorList>
    </citation>
    <scope>NUCLEOTIDE SEQUENCE [LARGE SCALE GENOMIC DNA]</scope>
    <source>
        <strain evidence="1">ASO3-1</strain>
    </source>
</reference>
<evidence type="ECO:0000313" key="2">
    <source>
        <dbReference type="Proteomes" id="UP000005496"/>
    </source>
</evidence>
<dbReference type="Proteomes" id="UP000005496">
    <property type="component" value="Unassembled WGS sequence"/>
</dbReference>
<dbReference type="OrthoDB" id="583588at2"/>
<dbReference type="AlphaFoldDB" id="D6SL54"/>